<feature type="region of interest" description="Disordered" evidence="1">
    <location>
        <begin position="236"/>
        <end position="275"/>
    </location>
</feature>
<organism evidence="2 3">
    <name type="scientific">Athelia psychrophila</name>
    <dbReference type="NCBI Taxonomy" id="1759441"/>
    <lineage>
        <taxon>Eukaryota</taxon>
        <taxon>Fungi</taxon>
        <taxon>Dikarya</taxon>
        <taxon>Basidiomycota</taxon>
        <taxon>Agaricomycotina</taxon>
        <taxon>Agaricomycetes</taxon>
        <taxon>Agaricomycetidae</taxon>
        <taxon>Atheliales</taxon>
        <taxon>Atheliaceae</taxon>
        <taxon>Athelia</taxon>
    </lineage>
</organism>
<reference evidence="2 3" key="1">
    <citation type="journal article" date="2016" name="Mol. Biol. Evol.">
        <title>Comparative Genomics of Early-Diverging Mushroom-Forming Fungi Provides Insights into the Origins of Lignocellulose Decay Capabilities.</title>
        <authorList>
            <person name="Nagy L.G."/>
            <person name="Riley R."/>
            <person name="Tritt A."/>
            <person name="Adam C."/>
            <person name="Daum C."/>
            <person name="Floudas D."/>
            <person name="Sun H."/>
            <person name="Yadav J.S."/>
            <person name="Pangilinan J."/>
            <person name="Larsson K.H."/>
            <person name="Matsuura K."/>
            <person name="Barry K."/>
            <person name="Labutti K."/>
            <person name="Kuo R."/>
            <person name="Ohm R.A."/>
            <person name="Bhattacharya S.S."/>
            <person name="Shirouzu T."/>
            <person name="Yoshinaga Y."/>
            <person name="Martin F.M."/>
            <person name="Grigoriev I.V."/>
            <person name="Hibbett D.S."/>
        </authorList>
    </citation>
    <scope>NUCLEOTIDE SEQUENCE [LARGE SCALE GENOMIC DNA]</scope>
    <source>
        <strain evidence="2 3">CBS 109695</strain>
    </source>
</reference>
<evidence type="ECO:0000256" key="1">
    <source>
        <dbReference type="SAM" id="MobiDB-lite"/>
    </source>
</evidence>
<gene>
    <name evidence="2" type="ORF">FIBSPDRAFT_758954</name>
</gene>
<accession>A0A165YYK7</accession>
<proteinExistence type="predicted"/>
<feature type="compositionally biased region" description="Basic and acidic residues" evidence="1">
    <location>
        <begin position="261"/>
        <end position="275"/>
    </location>
</feature>
<dbReference type="AlphaFoldDB" id="A0A165YYK7"/>
<protein>
    <submittedName>
        <fullName evidence="2">Uncharacterized protein</fullName>
    </submittedName>
</protein>
<dbReference type="OrthoDB" id="3067373at2759"/>
<keyword evidence="3" id="KW-1185">Reference proteome</keyword>
<sequence length="275" mass="30049">MLAVQYDSPSCIKLLIGSSSDGPSQEAVLRFQGILAKSALPPVRAQTQANDTAARYIKQAVTLTGLGSVEFDKSVAGIYSVAEFLGRQLVEGELNDWVPTHVESHVGVHAGNHYFQWKNSPSAGEAVEFHPLVDPRGVLARMAGENFVHTIDNEVEYRDCCVGEQGSNQYEQKDPATFKIGDIVEAAVSFVLTPNRGGGNSMQIYLRAVTLLDNSFSKVSTTTDRPQLARIERMKAVDKIRSKPPPPAKRSIGYEGDDDIRDASKGIKRMRIADD</sequence>
<name>A0A165YYK7_9AGAM</name>
<evidence type="ECO:0000313" key="3">
    <source>
        <dbReference type="Proteomes" id="UP000076532"/>
    </source>
</evidence>
<dbReference type="EMBL" id="KV417687">
    <property type="protein sequence ID" value="KZP10053.1"/>
    <property type="molecule type" value="Genomic_DNA"/>
</dbReference>
<dbReference type="Proteomes" id="UP000076532">
    <property type="component" value="Unassembled WGS sequence"/>
</dbReference>
<evidence type="ECO:0000313" key="2">
    <source>
        <dbReference type="EMBL" id="KZP10053.1"/>
    </source>
</evidence>